<reference evidence="1" key="1">
    <citation type="submission" date="2025-08" db="UniProtKB">
        <authorList>
            <consortium name="Ensembl"/>
        </authorList>
    </citation>
    <scope>IDENTIFICATION</scope>
</reference>
<organism evidence="1 2">
    <name type="scientific">Mandrillus leucophaeus</name>
    <name type="common">Drill</name>
    <name type="synonym">Papio leucophaeus</name>
    <dbReference type="NCBI Taxonomy" id="9568"/>
    <lineage>
        <taxon>Eukaryota</taxon>
        <taxon>Metazoa</taxon>
        <taxon>Chordata</taxon>
        <taxon>Craniata</taxon>
        <taxon>Vertebrata</taxon>
        <taxon>Euteleostomi</taxon>
        <taxon>Mammalia</taxon>
        <taxon>Eutheria</taxon>
        <taxon>Euarchontoglires</taxon>
        <taxon>Primates</taxon>
        <taxon>Haplorrhini</taxon>
        <taxon>Catarrhini</taxon>
        <taxon>Cercopithecidae</taxon>
        <taxon>Cercopithecinae</taxon>
        <taxon>Mandrillus</taxon>
    </lineage>
</organism>
<protein>
    <submittedName>
        <fullName evidence="1">Uncharacterized protein</fullName>
    </submittedName>
</protein>
<dbReference type="AlphaFoldDB" id="A0A2K5XLS2"/>
<keyword evidence="2" id="KW-1185">Reference proteome</keyword>
<proteinExistence type="predicted"/>
<reference evidence="1" key="2">
    <citation type="submission" date="2025-09" db="UniProtKB">
        <authorList>
            <consortium name="Ensembl"/>
        </authorList>
    </citation>
    <scope>IDENTIFICATION</scope>
</reference>
<sequence>MYSPACAHTMPFVHLVSCSPMREAAPGQASQRCCLLLSALSDCSGQVVLVTFSVVSLSELNFCVFACSVRTMKSQWGGGRLWS</sequence>
<accession>A0A2K5XLS2</accession>
<dbReference type="Ensembl" id="ENSMLET00000020909.1">
    <property type="protein sequence ID" value="ENSMLEP00000004240.1"/>
    <property type="gene ID" value="ENSMLEG00000019175.1"/>
</dbReference>
<evidence type="ECO:0000313" key="2">
    <source>
        <dbReference type="Proteomes" id="UP000233140"/>
    </source>
</evidence>
<name>A0A2K5XLS2_MANLE</name>
<evidence type="ECO:0000313" key="1">
    <source>
        <dbReference type="Ensembl" id="ENSMLEP00000004240.1"/>
    </source>
</evidence>
<dbReference type="Proteomes" id="UP000233140">
    <property type="component" value="Unassembled WGS sequence"/>
</dbReference>